<dbReference type="EMBL" id="CP147404">
    <property type="protein sequence ID" value="WXB93708.1"/>
    <property type="molecule type" value="Genomic_DNA"/>
</dbReference>
<protein>
    <submittedName>
        <fullName evidence="1">Uncharacterized protein</fullName>
    </submittedName>
</protein>
<gene>
    <name evidence="1" type="ORF">WDJ61_03400</name>
</gene>
<keyword evidence="2" id="KW-1185">Reference proteome</keyword>
<dbReference type="RefSeq" id="WP_338753158.1">
    <property type="nucleotide sequence ID" value="NZ_CP147404.1"/>
</dbReference>
<sequence>MKKINDQLAMEKMSEHFCIVEEKCSNLLLQHREWISLFGGKQLFIKDKSQRV</sequence>
<accession>A0ABZ2N7T5</accession>
<dbReference type="Proteomes" id="UP001387364">
    <property type="component" value="Chromosome"/>
</dbReference>
<proteinExistence type="predicted"/>
<evidence type="ECO:0000313" key="1">
    <source>
        <dbReference type="EMBL" id="WXB93708.1"/>
    </source>
</evidence>
<evidence type="ECO:0000313" key="2">
    <source>
        <dbReference type="Proteomes" id="UP001387364"/>
    </source>
</evidence>
<organism evidence="1 2">
    <name type="scientific">Bacillus kandeliae</name>
    <dbReference type="NCBI Taxonomy" id="3129297"/>
    <lineage>
        <taxon>Bacteria</taxon>
        <taxon>Bacillati</taxon>
        <taxon>Bacillota</taxon>
        <taxon>Bacilli</taxon>
        <taxon>Bacillales</taxon>
        <taxon>Bacillaceae</taxon>
        <taxon>Bacillus</taxon>
    </lineage>
</organism>
<name>A0ABZ2N7T5_9BACI</name>
<reference evidence="1 2" key="1">
    <citation type="submission" date="2024-02" db="EMBL/GenBank/DDBJ databases">
        <title>Seven novel Bacillus-like species.</title>
        <authorList>
            <person name="Liu G."/>
        </authorList>
    </citation>
    <scope>NUCLEOTIDE SEQUENCE [LARGE SCALE GENOMIC DNA]</scope>
    <source>
        <strain evidence="1 2">FJAT-52991</strain>
    </source>
</reference>